<feature type="domain" description="Retrovirus-related Pol polyprotein from transposon TNT 1-94-like beta-barrel" evidence="1">
    <location>
        <begin position="210"/>
        <end position="253"/>
    </location>
</feature>
<comment type="caution">
    <text evidence="2">The sequence shown here is derived from an EMBL/GenBank/DDBJ whole genome shotgun (WGS) entry which is preliminary data.</text>
</comment>
<evidence type="ECO:0000259" key="1">
    <source>
        <dbReference type="Pfam" id="PF22936"/>
    </source>
</evidence>
<gene>
    <name evidence="2" type="ORF">Tci_026329</name>
</gene>
<sequence length="577" mass="64497">MFVSLKHVLIALIEVEGCDDHWRSSLRLAIGQLVNGSSFDGIDMVIKDLDLELKDIVAEFCSSSQWKELSKETSSKILPCGDGSCWKTDENVDDEEADAFNLLTRNFRKGNRFGRVNRFGNSANKFGRGRINSFGNKGGESSKPKGDCYNYVIEGHFASECRKLKENDAFIRGAWSDSEEGDEHQNDATCLMAIDLQEVCLKCDLLPDDWIMNSGCTKHMTKNRRLFTLYKAHDGGHVIFGSNLKGKVVGGGRLCDDDCVVSFTKVDCIIDKNGHANMRLVQNLSSNELVRNLPKLSFERHFYDTCGLGSQGYSQTSKAYIVLTEETMRIKESVNVTIDESLPEPKSYPSIEDDGINKPIVQDLNGLPSLQVNVSDEGYPKSLKEARGHPLKQVIGELNERKVRGATLQKSVEHQEHKTTRTGRAQEGMCMLKLLTPQLWCLVMDLEVMIGVTKLKKDLTMHLWHNPLQVLILRKKLETVQMEKDGIQLTVEKLENASKSLNKLIDSQIVDNCKKGLGYNAVPPPHTGLFMPLKPDLSYIGLEEFTSEPAVETLNAKISEEVPKLVTKDNGAPIIKD</sequence>
<dbReference type="InterPro" id="IPR054722">
    <property type="entry name" value="PolX-like_BBD"/>
</dbReference>
<proteinExistence type="predicted"/>
<reference evidence="2" key="1">
    <citation type="journal article" date="2019" name="Sci. Rep.">
        <title>Draft genome of Tanacetum cinerariifolium, the natural source of mosquito coil.</title>
        <authorList>
            <person name="Yamashiro T."/>
            <person name="Shiraishi A."/>
            <person name="Satake H."/>
            <person name="Nakayama K."/>
        </authorList>
    </citation>
    <scope>NUCLEOTIDE SEQUENCE</scope>
</reference>
<name>A0A6L2KXF8_TANCI</name>
<protein>
    <recommendedName>
        <fullName evidence="1">Retrovirus-related Pol polyprotein from transposon TNT 1-94-like beta-barrel domain-containing protein</fullName>
    </recommendedName>
</protein>
<dbReference type="AlphaFoldDB" id="A0A6L2KXF8"/>
<accession>A0A6L2KXF8</accession>
<dbReference type="EMBL" id="BKCJ010003318">
    <property type="protein sequence ID" value="GEU54351.1"/>
    <property type="molecule type" value="Genomic_DNA"/>
</dbReference>
<organism evidence="2">
    <name type="scientific">Tanacetum cinerariifolium</name>
    <name type="common">Dalmatian daisy</name>
    <name type="synonym">Chrysanthemum cinerariifolium</name>
    <dbReference type="NCBI Taxonomy" id="118510"/>
    <lineage>
        <taxon>Eukaryota</taxon>
        <taxon>Viridiplantae</taxon>
        <taxon>Streptophyta</taxon>
        <taxon>Embryophyta</taxon>
        <taxon>Tracheophyta</taxon>
        <taxon>Spermatophyta</taxon>
        <taxon>Magnoliopsida</taxon>
        <taxon>eudicotyledons</taxon>
        <taxon>Gunneridae</taxon>
        <taxon>Pentapetalae</taxon>
        <taxon>asterids</taxon>
        <taxon>campanulids</taxon>
        <taxon>Asterales</taxon>
        <taxon>Asteraceae</taxon>
        <taxon>Asteroideae</taxon>
        <taxon>Anthemideae</taxon>
        <taxon>Anthemidinae</taxon>
        <taxon>Tanacetum</taxon>
    </lineage>
</organism>
<evidence type="ECO:0000313" key="2">
    <source>
        <dbReference type="EMBL" id="GEU54351.1"/>
    </source>
</evidence>
<dbReference type="Pfam" id="PF22936">
    <property type="entry name" value="Pol_BBD"/>
    <property type="match status" value="1"/>
</dbReference>